<keyword evidence="4" id="KW-0804">Transcription</keyword>
<evidence type="ECO:0000256" key="4">
    <source>
        <dbReference type="ARBA" id="ARBA00023163"/>
    </source>
</evidence>
<organism evidence="6 7">
    <name type="scientific">Erythrobacter aureus</name>
    <dbReference type="NCBI Taxonomy" id="2182384"/>
    <lineage>
        <taxon>Bacteria</taxon>
        <taxon>Pseudomonadati</taxon>
        <taxon>Pseudomonadota</taxon>
        <taxon>Alphaproteobacteria</taxon>
        <taxon>Sphingomonadales</taxon>
        <taxon>Erythrobacteraceae</taxon>
        <taxon>Erythrobacter/Porphyrobacter group</taxon>
        <taxon>Erythrobacter</taxon>
    </lineage>
</organism>
<dbReference type="InterPro" id="IPR036390">
    <property type="entry name" value="WH_DNA-bd_sf"/>
</dbReference>
<accession>A0A345YC99</accession>
<reference evidence="7" key="1">
    <citation type="submission" date="2018-07" db="EMBL/GenBank/DDBJ databases">
        <title>Genome sequence of Erythrobacter strain YH-07, an antagonistic bacterium isolated from Yellow Sea.</title>
        <authorList>
            <person name="Tang T."/>
            <person name="Liu Q."/>
            <person name="Sun X."/>
        </authorList>
    </citation>
    <scope>NUCLEOTIDE SEQUENCE [LARGE SCALE GENOMIC DNA]</scope>
    <source>
        <strain evidence="7">YH-07</strain>
    </source>
</reference>
<dbReference type="OrthoDB" id="9813056at2"/>
<dbReference type="Pfam" id="PF03466">
    <property type="entry name" value="LysR_substrate"/>
    <property type="match status" value="1"/>
</dbReference>
<dbReference type="Gene3D" id="1.10.10.10">
    <property type="entry name" value="Winged helix-like DNA-binding domain superfamily/Winged helix DNA-binding domain"/>
    <property type="match status" value="1"/>
</dbReference>
<evidence type="ECO:0000313" key="7">
    <source>
        <dbReference type="Proteomes" id="UP000254508"/>
    </source>
</evidence>
<dbReference type="KEGG" id="err:DVR09_03710"/>
<evidence type="ECO:0000259" key="5">
    <source>
        <dbReference type="PROSITE" id="PS50931"/>
    </source>
</evidence>
<evidence type="ECO:0000256" key="2">
    <source>
        <dbReference type="ARBA" id="ARBA00023015"/>
    </source>
</evidence>
<dbReference type="InterPro" id="IPR005119">
    <property type="entry name" value="LysR_subst-bd"/>
</dbReference>
<dbReference type="GO" id="GO:0003700">
    <property type="term" value="F:DNA-binding transcription factor activity"/>
    <property type="evidence" value="ECO:0007669"/>
    <property type="project" value="InterPro"/>
</dbReference>
<feature type="domain" description="HTH lysR-type" evidence="5">
    <location>
        <begin position="23"/>
        <end position="80"/>
    </location>
</feature>
<dbReference type="EMBL" id="CP031357">
    <property type="protein sequence ID" value="AXK41551.1"/>
    <property type="molecule type" value="Genomic_DNA"/>
</dbReference>
<dbReference type="Proteomes" id="UP000254508">
    <property type="component" value="Chromosome"/>
</dbReference>
<name>A0A345YC99_9SPHN</name>
<dbReference type="SUPFAM" id="SSF53850">
    <property type="entry name" value="Periplasmic binding protein-like II"/>
    <property type="match status" value="1"/>
</dbReference>
<dbReference type="InterPro" id="IPR036388">
    <property type="entry name" value="WH-like_DNA-bd_sf"/>
</dbReference>
<dbReference type="PROSITE" id="PS50931">
    <property type="entry name" value="HTH_LYSR"/>
    <property type="match status" value="1"/>
</dbReference>
<gene>
    <name evidence="6" type="ORF">DVR09_03710</name>
</gene>
<dbReference type="SUPFAM" id="SSF46785">
    <property type="entry name" value="Winged helix' DNA-binding domain"/>
    <property type="match status" value="1"/>
</dbReference>
<dbReference type="GO" id="GO:0043565">
    <property type="term" value="F:sequence-specific DNA binding"/>
    <property type="evidence" value="ECO:0007669"/>
    <property type="project" value="TreeGrafter"/>
</dbReference>
<dbReference type="InterPro" id="IPR058163">
    <property type="entry name" value="LysR-type_TF_proteobact-type"/>
</dbReference>
<protein>
    <submittedName>
        <fullName evidence="6">LysR family transcriptional regulator</fullName>
    </submittedName>
</protein>
<dbReference type="AlphaFoldDB" id="A0A345YC99"/>
<dbReference type="PANTHER" id="PTHR30537">
    <property type="entry name" value="HTH-TYPE TRANSCRIPTIONAL REGULATOR"/>
    <property type="match status" value="1"/>
</dbReference>
<dbReference type="InterPro" id="IPR000847">
    <property type="entry name" value="LysR_HTH_N"/>
</dbReference>
<dbReference type="PANTHER" id="PTHR30537:SF74">
    <property type="entry name" value="HTH-TYPE TRANSCRIPTIONAL REGULATOR TRPI"/>
    <property type="match status" value="1"/>
</dbReference>
<dbReference type="GO" id="GO:0006351">
    <property type="term" value="P:DNA-templated transcription"/>
    <property type="evidence" value="ECO:0007669"/>
    <property type="project" value="TreeGrafter"/>
</dbReference>
<keyword evidence="3" id="KW-0238">DNA-binding</keyword>
<sequence length="323" mass="35727">MCSAAIQSIVARGFEEFTIRRLPPTGSLEAFLTAARFGSLRKASDELNLSVSALSRRVQKLERHVGTALFTRTGNEYRLNQEGKRLVAEIEQPFDQMMSVFERHEGPRKMELVVGVPTSFATAWLIPRLDFFRKANTDIELRLDTSGSPVEKLGDSLDMIIFFAEEGAEKVSFQPLRPQGAFIVAQEGTVNPLDGLRQTLKRTPLLVHRQLPRILDSWMAAVGLPADFDLTIDRFDDGPLLVAAAQSGLGLALVLEDMINFYGNASGLVRPFGEYVRTPFSYAIAAKPVSGNSRAVQRFGAWIAEETRKDGGTTLPEKLLETP</sequence>
<proteinExistence type="inferred from homology"/>
<keyword evidence="7" id="KW-1185">Reference proteome</keyword>
<evidence type="ECO:0000313" key="6">
    <source>
        <dbReference type="EMBL" id="AXK41551.1"/>
    </source>
</evidence>
<keyword evidence="2" id="KW-0805">Transcription regulation</keyword>
<comment type="similarity">
    <text evidence="1">Belongs to the LysR transcriptional regulatory family.</text>
</comment>
<dbReference type="Pfam" id="PF00126">
    <property type="entry name" value="HTH_1"/>
    <property type="match status" value="1"/>
</dbReference>
<dbReference type="Gene3D" id="3.40.190.10">
    <property type="entry name" value="Periplasmic binding protein-like II"/>
    <property type="match status" value="2"/>
</dbReference>
<evidence type="ECO:0000256" key="3">
    <source>
        <dbReference type="ARBA" id="ARBA00023125"/>
    </source>
</evidence>
<evidence type="ECO:0000256" key="1">
    <source>
        <dbReference type="ARBA" id="ARBA00009437"/>
    </source>
</evidence>